<dbReference type="InterPro" id="IPR003650">
    <property type="entry name" value="Orange_dom"/>
</dbReference>
<keyword evidence="9" id="KW-1185">Reference proteome</keyword>
<dbReference type="GO" id="GO:0046983">
    <property type="term" value="F:protein dimerization activity"/>
    <property type="evidence" value="ECO:0007669"/>
    <property type="project" value="InterPro"/>
</dbReference>
<dbReference type="Gene3D" id="4.10.280.10">
    <property type="entry name" value="Helix-loop-helix DNA-binding domain"/>
    <property type="match status" value="1"/>
</dbReference>
<dbReference type="GeneID" id="100899918"/>
<evidence type="ECO:0000256" key="4">
    <source>
        <dbReference type="ARBA" id="ARBA00023163"/>
    </source>
</evidence>
<feature type="domain" description="Orange" evidence="8">
    <location>
        <begin position="68"/>
        <end position="101"/>
    </location>
</feature>
<dbReference type="PANTHER" id="PTHR10985">
    <property type="entry name" value="BASIC HELIX-LOOP-HELIX TRANSCRIPTION FACTOR, HES-RELATED"/>
    <property type="match status" value="1"/>
</dbReference>
<dbReference type="InterPro" id="IPR050370">
    <property type="entry name" value="HES_HEY"/>
</dbReference>
<keyword evidence="3" id="KW-0238">DNA-binding</keyword>
<evidence type="ECO:0000256" key="3">
    <source>
        <dbReference type="ARBA" id="ARBA00023125"/>
    </source>
</evidence>
<evidence type="ECO:0000256" key="6">
    <source>
        <dbReference type="SAM" id="MobiDB-lite"/>
    </source>
</evidence>
<organism evidence="9 10">
    <name type="scientific">Galendromus occidentalis</name>
    <name type="common">western predatory mite</name>
    <dbReference type="NCBI Taxonomy" id="34638"/>
    <lineage>
        <taxon>Eukaryota</taxon>
        <taxon>Metazoa</taxon>
        <taxon>Ecdysozoa</taxon>
        <taxon>Arthropoda</taxon>
        <taxon>Chelicerata</taxon>
        <taxon>Arachnida</taxon>
        <taxon>Acari</taxon>
        <taxon>Parasitiformes</taxon>
        <taxon>Mesostigmata</taxon>
        <taxon>Gamasina</taxon>
        <taxon>Phytoseioidea</taxon>
        <taxon>Phytoseiidae</taxon>
        <taxon>Typhlodrominae</taxon>
        <taxon>Galendromus</taxon>
    </lineage>
</organism>
<dbReference type="InterPro" id="IPR036638">
    <property type="entry name" value="HLH_DNA-bd_sf"/>
</dbReference>
<feature type="compositionally biased region" description="Basic and acidic residues" evidence="6">
    <location>
        <begin position="242"/>
        <end position="252"/>
    </location>
</feature>
<dbReference type="InterPro" id="IPR011598">
    <property type="entry name" value="bHLH_dom"/>
</dbReference>
<feature type="compositionally biased region" description="Low complexity" evidence="6">
    <location>
        <begin position="230"/>
        <end position="241"/>
    </location>
</feature>
<dbReference type="GO" id="GO:0003677">
    <property type="term" value="F:DNA binding"/>
    <property type="evidence" value="ECO:0007669"/>
    <property type="project" value="UniProtKB-KW"/>
</dbReference>
<sequence>MEKRRRARINQCLQELKDLILEALNKDPARHNKLEKADILEMAVTHLKNVHRQALQTPPPPAESVGKYRAGFTECANEVSRFVNNVNVLQPEVKQKLIGHLSSCINTLDASPITPALGYPTVHSPTSQLELQNGHGVSTPPLSYSPFPPNSPSSNRSSPPVVPAQLVAFPGMLPPLNQDLNNNNTDSMHHDMDIGGDEDDAPLDFSKKYSPTHPGTTGGFPNPRKKYLASVSRGSSSSSSEEMPHSSSDIEMHLSPSEPVNYSKNVYRGASAPRFSFDGEHRFFICDEDDEDMWRPW</sequence>
<feature type="domain" description="BHLH" evidence="7">
    <location>
        <begin position="1"/>
        <end position="50"/>
    </location>
</feature>
<protein>
    <submittedName>
        <fullName evidence="10">Transcription factor HES-1-like</fullName>
    </submittedName>
</protein>
<gene>
    <name evidence="10" type="primary">LOC100899918</name>
</gene>
<feature type="compositionally biased region" description="Low complexity" evidence="6">
    <location>
        <begin position="174"/>
        <end position="184"/>
    </location>
</feature>
<dbReference type="SMART" id="SM00353">
    <property type="entry name" value="HLH"/>
    <property type="match status" value="1"/>
</dbReference>
<dbReference type="Proteomes" id="UP000694867">
    <property type="component" value="Unplaced"/>
</dbReference>
<keyword evidence="5" id="KW-0539">Nucleus</keyword>
<evidence type="ECO:0000259" key="8">
    <source>
        <dbReference type="PROSITE" id="PS51054"/>
    </source>
</evidence>
<evidence type="ECO:0000313" key="10">
    <source>
        <dbReference type="RefSeq" id="XP_018494256.1"/>
    </source>
</evidence>
<dbReference type="Pfam" id="PF07527">
    <property type="entry name" value="Hairy_orange"/>
    <property type="match status" value="1"/>
</dbReference>
<proteinExistence type="predicted"/>
<evidence type="ECO:0000256" key="5">
    <source>
        <dbReference type="ARBA" id="ARBA00023242"/>
    </source>
</evidence>
<dbReference type="GO" id="GO:0006355">
    <property type="term" value="P:regulation of DNA-templated transcription"/>
    <property type="evidence" value="ECO:0007669"/>
    <property type="project" value="InterPro"/>
</dbReference>
<feature type="region of interest" description="Disordered" evidence="6">
    <location>
        <begin position="119"/>
        <end position="256"/>
    </location>
</feature>
<reference evidence="10" key="1">
    <citation type="submission" date="2025-08" db="UniProtKB">
        <authorList>
            <consortium name="RefSeq"/>
        </authorList>
    </citation>
    <scope>IDENTIFICATION</scope>
</reference>
<keyword evidence="4" id="KW-0804">Transcription</keyword>
<dbReference type="PROSITE" id="PS51054">
    <property type="entry name" value="ORANGE"/>
    <property type="match status" value="1"/>
</dbReference>
<dbReference type="PROSITE" id="PS50888">
    <property type="entry name" value="BHLH"/>
    <property type="match status" value="1"/>
</dbReference>
<dbReference type="AlphaFoldDB" id="A0AAJ7L446"/>
<name>A0AAJ7L446_9ACAR</name>
<accession>A0AAJ7L446</accession>
<dbReference type="SUPFAM" id="SSF158457">
    <property type="entry name" value="Orange domain-like"/>
    <property type="match status" value="1"/>
</dbReference>
<keyword evidence="2" id="KW-0805">Transcription regulation</keyword>
<dbReference type="SMART" id="SM00511">
    <property type="entry name" value="ORANGE"/>
    <property type="match status" value="1"/>
</dbReference>
<dbReference type="RefSeq" id="XP_018494256.1">
    <property type="nucleotide sequence ID" value="XM_018638740.2"/>
</dbReference>
<evidence type="ECO:0000256" key="2">
    <source>
        <dbReference type="ARBA" id="ARBA00023015"/>
    </source>
</evidence>
<dbReference type="GO" id="GO:0005634">
    <property type="term" value="C:nucleus"/>
    <property type="evidence" value="ECO:0007669"/>
    <property type="project" value="UniProtKB-SubCell"/>
</dbReference>
<dbReference type="Pfam" id="PF00010">
    <property type="entry name" value="HLH"/>
    <property type="match status" value="1"/>
</dbReference>
<evidence type="ECO:0000259" key="7">
    <source>
        <dbReference type="PROSITE" id="PS50888"/>
    </source>
</evidence>
<dbReference type="Gene3D" id="6.10.250.980">
    <property type="match status" value="1"/>
</dbReference>
<dbReference type="KEGG" id="goe:100899918"/>
<comment type="subcellular location">
    <subcellularLocation>
        <location evidence="1">Nucleus</location>
    </subcellularLocation>
</comment>
<dbReference type="CDD" id="cd11410">
    <property type="entry name" value="bHLH_O_HES"/>
    <property type="match status" value="1"/>
</dbReference>
<evidence type="ECO:0000313" key="9">
    <source>
        <dbReference type="Proteomes" id="UP000694867"/>
    </source>
</evidence>
<dbReference type="SUPFAM" id="SSF47459">
    <property type="entry name" value="HLH, helix-loop-helix DNA-binding domain"/>
    <property type="match status" value="1"/>
</dbReference>
<evidence type="ECO:0000256" key="1">
    <source>
        <dbReference type="ARBA" id="ARBA00004123"/>
    </source>
</evidence>